<keyword evidence="4" id="KW-1185">Reference proteome</keyword>
<dbReference type="InterPro" id="IPR012296">
    <property type="entry name" value="Nuclease_put_TT1808"/>
</dbReference>
<dbReference type="SUPFAM" id="SSF52980">
    <property type="entry name" value="Restriction endonuclease-like"/>
    <property type="match status" value="1"/>
</dbReference>
<dbReference type="Pfam" id="PF05685">
    <property type="entry name" value="Uma2"/>
    <property type="match status" value="1"/>
</dbReference>
<dbReference type="RefSeq" id="WP_344598382.1">
    <property type="nucleotide sequence ID" value="NZ_BAAASO010000067.1"/>
</dbReference>
<evidence type="ECO:0000313" key="3">
    <source>
        <dbReference type="EMBL" id="GDY53414.1"/>
    </source>
</evidence>
<dbReference type="Proteomes" id="UP000301309">
    <property type="component" value="Unassembled WGS sequence"/>
</dbReference>
<proteinExistence type="predicted"/>
<dbReference type="CDD" id="cd06260">
    <property type="entry name" value="DUF820-like"/>
    <property type="match status" value="1"/>
</dbReference>
<accession>A0A4D4KZ04</accession>
<dbReference type="InterPro" id="IPR011335">
    <property type="entry name" value="Restrct_endonuc-II-like"/>
</dbReference>
<evidence type="ECO:0000256" key="1">
    <source>
        <dbReference type="SAM" id="MobiDB-lite"/>
    </source>
</evidence>
<protein>
    <recommendedName>
        <fullName evidence="2">Putative restriction endonuclease domain-containing protein</fullName>
    </recommendedName>
</protein>
<dbReference type="PANTHER" id="PTHR35400">
    <property type="entry name" value="SLR1083 PROTEIN"/>
    <property type="match status" value="1"/>
</dbReference>
<feature type="region of interest" description="Disordered" evidence="1">
    <location>
        <begin position="1"/>
        <end position="35"/>
    </location>
</feature>
<dbReference type="PANTHER" id="PTHR35400:SF3">
    <property type="entry name" value="SLL1072 PROTEIN"/>
    <property type="match status" value="1"/>
</dbReference>
<dbReference type="AlphaFoldDB" id="A0A4D4KZ04"/>
<comment type="caution">
    <text evidence="3">The sequence shown here is derived from an EMBL/GenBank/DDBJ whole genome shotgun (WGS) entry which is preliminary data.</text>
</comment>
<dbReference type="InterPro" id="IPR008538">
    <property type="entry name" value="Uma2"/>
</dbReference>
<evidence type="ECO:0000259" key="2">
    <source>
        <dbReference type="Pfam" id="PF05685"/>
    </source>
</evidence>
<feature type="domain" description="Putative restriction endonuclease" evidence="2">
    <location>
        <begin position="37"/>
        <end position="205"/>
    </location>
</feature>
<name>A0A4D4KZ04_STRVO</name>
<feature type="compositionally biased region" description="Basic and acidic residues" evidence="1">
    <location>
        <begin position="22"/>
        <end position="35"/>
    </location>
</feature>
<dbReference type="EMBL" id="BJHW01000001">
    <property type="protein sequence ID" value="GDY53414.1"/>
    <property type="molecule type" value="Genomic_DNA"/>
</dbReference>
<organism evidence="3 4">
    <name type="scientific">Streptomyces violaceusniger</name>
    <dbReference type="NCBI Taxonomy" id="68280"/>
    <lineage>
        <taxon>Bacteria</taxon>
        <taxon>Bacillati</taxon>
        <taxon>Actinomycetota</taxon>
        <taxon>Actinomycetes</taxon>
        <taxon>Kitasatosporales</taxon>
        <taxon>Streptomycetaceae</taxon>
        <taxon>Streptomyces</taxon>
        <taxon>Streptomyces violaceusniger group</taxon>
    </lineage>
</organism>
<dbReference type="Gene3D" id="3.90.1570.10">
    <property type="entry name" value="tt1808, chain A"/>
    <property type="match status" value="1"/>
</dbReference>
<reference evidence="3 4" key="1">
    <citation type="journal article" date="2020" name="Int. J. Syst. Evol. Microbiol.">
        <title>Reclassification of Streptomyces castelarensis and Streptomyces sporoclivatus as later heterotypic synonyms of Streptomyces antimycoticus.</title>
        <authorList>
            <person name="Komaki H."/>
            <person name="Tamura T."/>
        </authorList>
    </citation>
    <scope>NUCLEOTIDE SEQUENCE [LARGE SCALE GENOMIC DNA]</scope>
    <source>
        <strain evidence="3 4">NBRC 13459</strain>
    </source>
</reference>
<feature type="compositionally biased region" description="Low complexity" evidence="1">
    <location>
        <begin position="12"/>
        <end position="21"/>
    </location>
</feature>
<sequence length="221" mass="25135">MEDAVTAILERPMTTENAPAAEEPRTERRKEPRTEFEELLRITEELDTPDGYKAELIRGKIVVSPWSRPFYKRHMRSLRLQLAPHVPDGHDADTSPFLFSFPTSERAYGPDLHVADLKAFVGDARHVDGAALSLVAELTSVSTRDVDWKEKLEVYGRHVPVYLVLDMPTEEITVFWDPSDHGYLARMTVPFGKPLPIPAPFDFDLDTADFVDEPEEEKTTE</sequence>
<gene>
    <name evidence="3" type="ORF">SVIO_040370</name>
</gene>
<evidence type="ECO:0000313" key="4">
    <source>
        <dbReference type="Proteomes" id="UP000301309"/>
    </source>
</evidence>